<protein>
    <submittedName>
        <fullName evidence="1">Uncharacterized protein</fullName>
    </submittedName>
</protein>
<dbReference type="AlphaFoldDB" id="A0A3D9ZQ73"/>
<evidence type="ECO:0000313" key="1">
    <source>
        <dbReference type="EMBL" id="REF95790.1"/>
    </source>
</evidence>
<keyword evidence="2" id="KW-1185">Reference proteome</keyword>
<organism evidence="1 2">
    <name type="scientific">Asanoa ferruginea</name>
    <dbReference type="NCBI Taxonomy" id="53367"/>
    <lineage>
        <taxon>Bacteria</taxon>
        <taxon>Bacillati</taxon>
        <taxon>Actinomycetota</taxon>
        <taxon>Actinomycetes</taxon>
        <taxon>Micromonosporales</taxon>
        <taxon>Micromonosporaceae</taxon>
        <taxon>Asanoa</taxon>
    </lineage>
</organism>
<sequence length="183" mass="19600">MPIDDHTPLHDAAEMAAAWVIQQAGTHALQPVLRGGLGDSIVFALRGQFTTGPNPGREHAVLAFLPDYDDVHTSLRHGVFAAIESEATPLLGWAMQTRAVNLTTGEVTADTRSAALKEAIERIHFFDNNGWTRGSGADGSKRILGDLQPADRDKNLLLGSLCALGSRGKALARLSGLADRAWR</sequence>
<comment type="caution">
    <text evidence="1">The sequence shown here is derived from an EMBL/GenBank/DDBJ whole genome shotgun (WGS) entry which is preliminary data.</text>
</comment>
<accession>A0A3D9ZQ73</accession>
<dbReference type="EMBL" id="QUMQ01000001">
    <property type="protein sequence ID" value="REF95790.1"/>
    <property type="molecule type" value="Genomic_DNA"/>
</dbReference>
<evidence type="ECO:0000313" key="2">
    <source>
        <dbReference type="Proteomes" id="UP000256913"/>
    </source>
</evidence>
<reference evidence="1 2" key="1">
    <citation type="submission" date="2018-08" db="EMBL/GenBank/DDBJ databases">
        <title>Sequencing the genomes of 1000 actinobacteria strains.</title>
        <authorList>
            <person name="Klenk H.-P."/>
        </authorList>
    </citation>
    <scope>NUCLEOTIDE SEQUENCE [LARGE SCALE GENOMIC DNA]</scope>
    <source>
        <strain evidence="1 2">DSM 44099</strain>
    </source>
</reference>
<proteinExistence type="predicted"/>
<dbReference type="Proteomes" id="UP000256913">
    <property type="component" value="Unassembled WGS sequence"/>
</dbReference>
<gene>
    <name evidence="1" type="ORF">DFJ67_1752</name>
</gene>
<name>A0A3D9ZQ73_9ACTN</name>